<evidence type="ECO:0000256" key="1">
    <source>
        <dbReference type="SAM" id="MobiDB-lite"/>
    </source>
</evidence>
<accession>A0A836C2J8</accession>
<organism evidence="2 3">
    <name type="scientific">Edaphochlamys debaryana</name>
    <dbReference type="NCBI Taxonomy" id="47281"/>
    <lineage>
        <taxon>Eukaryota</taxon>
        <taxon>Viridiplantae</taxon>
        <taxon>Chlorophyta</taxon>
        <taxon>core chlorophytes</taxon>
        <taxon>Chlorophyceae</taxon>
        <taxon>CS clade</taxon>
        <taxon>Chlamydomonadales</taxon>
        <taxon>Chlamydomonadales incertae sedis</taxon>
        <taxon>Edaphochlamys</taxon>
    </lineage>
</organism>
<comment type="caution">
    <text evidence="2">The sequence shown here is derived from an EMBL/GenBank/DDBJ whole genome shotgun (WGS) entry which is preliminary data.</text>
</comment>
<proteinExistence type="predicted"/>
<feature type="region of interest" description="Disordered" evidence="1">
    <location>
        <begin position="184"/>
        <end position="220"/>
    </location>
</feature>
<sequence>MLAEALARDAVLGGCMTGCGREAYRPTHLDRIANFAPPAAPTCSAAAQPAQRRPAPARSCSPGAAEAPSCTPCTSPAAQPSTAAPVVTVAAASAAASRVTDPSTPGLEASAAAAAPVLAPAYSVPLASPQSPAAAGPPEPCCRVLGFSAPAMGVRTLSSTPPPSTPSILGKSSTVVAVESLPMRGSGSSVGASNSPLRLHSPGPRKTMTPASTPGSAARARPVSALARGLAAAAAADAVAAAAMDALSPSLQPQPFCPVSPAATGAPCSIAAAAAGGSSGAAAPPPSISAALRAQEQAKASGGGAAYGTLTRAATTGMLPSVAASLAGRLPPPRAPVPSFAPVPALTWQQQSAQPPQRSQPVRIPEAQRPRYAF</sequence>
<protein>
    <submittedName>
        <fullName evidence="2">Uncharacterized protein</fullName>
    </submittedName>
</protein>
<feature type="compositionally biased region" description="Polar residues" evidence="1">
    <location>
        <begin position="186"/>
        <end position="196"/>
    </location>
</feature>
<keyword evidence="3" id="KW-1185">Reference proteome</keyword>
<reference evidence="2" key="1">
    <citation type="journal article" date="2020" name="bioRxiv">
        <title>Comparative genomics of Chlamydomonas.</title>
        <authorList>
            <person name="Craig R.J."/>
            <person name="Hasan A.R."/>
            <person name="Ness R.W."/>
            <person name="Keightley P.D."/>
        </authorList>
    </citation>
    <scope>NUCLEOTIDE SEQUENCE</scope>
    <source>
        <strain evidence="2">CCAP 11/70</strain>
    </source>
</reference>
<dbReference type="EMBL" id="JAEHOE010000017">
    <property type="protein sequence ID" value="KAG2496674.1"/>
    <property type="molecule type" value="Genomic_DNA"/>
</dbReference>
<evidence type="ECO:0000313" key="3">
    <source>
        <dbReference type="Proteomes" id="UP000612055"/>
    </source>
</evidence>
<feature type="region of interest" description="Disordered" evidence="1">
    <location>
        <begin position="44"/>
        <end position="64"/>
    </location>
</feature>
<dbReference type="Proteomes" id="UP000612055">
    <property type="component" value="Unassembled WGS sequence"/>
</dbReference>
<evidence type="ECO:0000313" key="2">
    <source>
        <dbReference type="EMBL" id="KAG2496674.1"/>
    </source>
</evidence>
<feature type="compositionally biased region" description="Low complexity" evidence="1">
    <location>
        <begin position="342"/>
        <end position="361"/>
    </location>
</feature>
<gene>
    <name evidence="2" type="ORF">HYH03_005092</name>
</gene>
<dbReference type="AlphaFoldDB" id="A0A836C2J8"/>
<name>A0A836C2J8_9CHLO</name>
<feature type="region of interest" description="Disordered" evidence="1">
    <location>
        <begin position="334"/>
        <end position="374"/>
    </location>
</feature>